<dbReference type="Pfam" id="PF14223">
    <property type="entry name" value="Retrotran_gag_2"/>
    <property type="match status" value="1"/>
</dbReference>
<evidence type="ECO:0000256" key="1">
    <source>
        <dbReference type="SAM" id="MobiDB-lite"/>
    </source>
</evidence>
<protein>
    <submittedName>
        <fullName evidence="2">Uncharacterized protein</fullName>
    </submittedName>
</protein>
<feature type="compositionally biased region" description="Basic and acidic residues" evidence="1">
    <location>
        <begin position="234"/>
        <end position="244"/>
    </location>
</feature>
<feature type="region of interest" description="Disordered" evidence="1">
    <location>
        <begin position="41"/>
        <end position="60"/>
    </location>
</feature>
<sequence length="269" mass="29485">MSTTISDFSAALDKLDPTGKNWLTFQRRFTIAVRQKDAWSHFDGSTPHPAPADPAKPTKDENAAIATWEKTENLALYLLSQKLPDVTFTKHHRKGTTAAIWAAIVKEFTDKSILLRANLRTSFLNLRYKSGVDLHSEFDRVRVAYEELLNADVDISDAEYASLIINFVPSELSTFISQLSATAKLTARMQALSTAQSPAAVSSGSSSTVLSSEKPVLDAETLMELALEEWLRRQEDKGKGKAKDTGVAASVLSSEKPKKGKGKGKGKEK</sequence>
<dbReference type="AlphaFoldDB" id="A0A2G8S6F2"/>
<dbReference type="OrthoDB" id="3263038at2759"/>
<feature type="region of interest" description="Disordered" evidence="1">
    <location>
        <begin position="234"/>
        <end position="269"/>
    </location>
</feature>
<proteinExistence type="predicted"/>
<keyword evidence="3" id="KW-1185">Reference proteome</keyword>
<feature type="compositionally biased region" description="Basic residues" evidence="1">
    <location>
        <begin position="258"/>
        <end position="269"/>
    </location>
</feature>
<comment type="caution">
    <text evidence="2">The sequence shown here is derived from an EMBL/GenBank/DDBJ whole genome shotgun (WGS) entry which is preliminary data.</text>
</comment>
<gene>
    <name evidence="2" type="ORF">GSI_09392</name>
</gene>
<evidence type="ECO:0000313" key="2">
    <source>
        <dbReference type="EMBL" id="PIL29341.1"/>
    </source>
</evidence>
<organism evidence="2 3">
    <name type="scientific">Ganoderma sinense ZZ0214-1</name>
    <dbReference type="NCBI Taxonomy" id="1077348"/>
    <lineage>
        <taxon>Eukaryota</taxon>
        <taxon>Fungi</taxon>
        <taxon>Dikarya</taxon>
        <taxon>Basidiomycota</taxon>
        <taxon>Agaricomycotina</taxon>
        <taxon>Agaricomycetes</taxon>
        <taxon>Polyporales</taxon>
        <taxon>Polyporaceae</taxon>
        <taxon>Ganoderma</taxon>
    </lineage>
</organism>
<evidence type="ECO:0000313" key="3">
    <source>
        <dbReference type="Proteomes" id="UP000230002"/>
    </source>
</evidence>
<accession>A0A2G8S6F2</accession>
<name>A0A2G8S6F2_9APHY</name>
<dbReference type="Proteomes" id="UP000230002">
    <property type="component" value="Unassembled WGS sequence"/>
</dbReference>
<reference evidence="2 3" key="1">
    <citation type="journal article" date="2015" name="Sci. Rep.">
        <title>Chromosome-level genome map provides insights into diverse defense mechanisms in the medicinal fungus Ganoderma sinense.</title>
        <authorList>
            <person name="Zhu Y."/>
            <person name="Xu J."/>
            <person name="Sun C."/>
            <person name="Zhou S."/>
            <person name="Xu H."/>
            <person name="Nelson D.R."/>
            <person name="Qian J."/>
            <person name="Song J."/>
            <person name="Luo H."/>
            <person name="Xiang L."/>
            <person name="Li Y."/>
            <person name="Xu Z."/>
            <person name="Ji A."/>
            <person name="Wang L."/>
            <person name="Lu S."/>
            <person name="Hayward A."/>
            <person name="Sun W."/>
            <person name="Li X."/>
            <person name="Schwartz D.C."/>
            <person name="Wang Y."/>
            <person name="Chen S."/>
        </authorList>
    </citation>
    <scope>NUCLEOTIDE SEQUENCE [LARGE SCALE GENOMIC DNA]</scope>
    <source>
        <strain evidence="2 3">ZZ0214-1</strain>
    </source>
</reference>
<dbReference type="EMBL" id="AYKW01000023">
    <property type="protein sequence ID" value="PIL29341.1"/>
    <property type="molecule type" value="Genomic_DNA"/>
</dbReference>